<dbReference type="EMBL" id="JBHZOL010000031">
    <property type="protein sequence ID" value="MFE4105645.1"/>
    <property type="molecule type" value="Genomic_DNA"/>
</dbReference>
<dbReference type="PANTHER" id="PTHR36852:SF1">
    <property type="entry name" value="PROTEIN GVPL 2"/>
    <property type="match status" value="1"/>
</dbReference>
<protein>
    <submittedName>
        <fullName evidence="4">GvpL/GvpF family gas vesicle protein</fullName>
    </submittedName>
</protein>
<evidence type="ECO:0000256" key="3">
    <source>
        <dbReference type="ARBA" id="ARBA00035643"/>
    </source>
</evidence>
<evidence type="ECO:0000313" key="5">
    <source>
        <dbReference type="Proteomes" id="UP001600165"/>
    </source>
</evidence>
<dbReference type="InterPro" id="IPR009430">
    <property type="entry name" value="GvpL/GvpF"/>
</dbReference>
<evidence type="ECO:0000256" key="2">
    <source>
        <dbReference type="ARBA" id="ARBA00035108"/>
    </source>
</evidence>
<gene>
    <name evidence="4" type="ORF">ACFVKH_05105</name>
</gene>
<accession>A0ABW6ID83</accession>
<dbReference type="Pfam" id="PF06386">
    <property type="entry name" value="GvpL_GvpF"/>
    <property type="match status" value="1"/>
</dbReference>
<keyword evidence="1" id="KW-0304">Gas vesicle</keyword>
<dbReference type="RefSeq" id="WP_377962579.1">
    <property type="nucleotide sequence ID" value="NZ_JBHZOL010000031.1"/>
</dbReference>
<sequence>MGERLYLYGIFPAPGPQHLALTGLDNQPIDSHTIEEFTFLFSAAKQERYLASRRNLLGHERVLEAAMQAGFQTLLPLQFGLTTEAWEPVQQELLVPNRDRLKQLFAKLQGRREVSIKVMWEPDQELETLMRENEALRLERDRLQGKQLRMEEVIGIGQAIEQAMEARKLDIIQALRTALNPLAAEVIENEPMTSAMIYNAAYLISWDEEIAFGEQVEALDAQFEERLRIRYNSFTAPYNFSYLAQP</sequence>
<dbReference type="PANTHER" id="PTHR36852">
    <property type="entry name" value="PROTEIN GVPL 2"/>
    <property type="match status" value="1"/>
</dbReference>
<evidence type="ECO:0000313" key="4">
    <source>
        <dbReference type="EMBL" id="MFE4105645.1"/>
    </source>
</evidence>
<comment type="similarity">
    <text evidence="3">Belongs to the gas vesicle GvpF/GvpL family.</text>
</comment>
<name>A0ABW6ID83_9CYAN</name>
<evidence type="ECO:0000256" key="1">
    <source>
        <dbReference type="ARBA" id="ARBA00022987"/>
    </source>
</evidence>
<keyword evidence="5" id="KW-1185">Reference proteome</keyword>
<proteinExistence type="inferred from homology"/>
<organism evidence="4 5">
    <name type="scientific">Almyronema epifaneia S1</name>
    <dbReference type="NCBI Taxonomy" id="2991925"/>
    <lineage>
        <taxon>Bacteria</taxon>
        <taxon>Bacillati</taxon>
        <taxon>Cyanobacteriota</taxon>
        <taxon>Cyanophyceae</taxon>
        <taxon>Nodosilineales</taxon>
        <taxon>Nodosilineaceae</taxon>
        <taxon>Almyronema</taxon>
        <taxon>Almyronema epifaneia</taxon>
    </lineage>
</organism>
<comment type="caution">
    <text evidence="4">The sequence shown here is derived from an EMBL/GenBank/DDBJ whole genome shotgun (WGS) entry which is preliminary data.</text>
</comment>
<comment type="subcellular location">
    <subcellularLocation>
        <location evidence="2">Gas vesicle</location>
    </subcellularLocation>
</comment>
<reference evidence="4 5" key="1">
    <citation type="submission" date="2024-10" db="EMBL/GenBank/DDBJ databases">
        <authorList>
            <person name="Ratan Roy A."/>
            <person name="Morales Sandoval P.H."/>
            <person name="De Los Santos Villalobos S."/>
            <person name="Chakraborty S."/>
            <person name="Mukherjee J."/>
        </authorList>
    </citation>
    <scope>NUCLEOTIDE SEQUENCE [LARGE SCALE GENOMIC DNA]</scope>
    <source>
        <strain evidence="4 5">S1</strain>
    </source>
</reference>
<dbReference type="Proteomes" id="UP001600165">
    <property type="component" value="Unassembled WGS sequence"/>
</dbReference>